<dbReference type="SMART" id="SM00504">
    <property type="entry name" value="Ubox"/>
    <property type="match status" value="1"/>
</dbReference>
<evidence type="ECO:0000256" key="8">
    <source>
        <dbReference type="ARBA" id="ARBA00022553"/>
    </source>
</evidence>
<dbReference type="Gene3D" id="3.30.40.10">
    <property type="entry name" value="Zinc/RING finger domain, C3HC4 (zinc finger)"/>
    <property type="match status" value="1"/>
</dbReference>
<evidence type="ECO:0000256" key="10">
    <source>
        <dbReference type="ARBA" id="ARBA00022786"/>
    </source>
</evidence>
<evidence type="ECO:0000256" key="11">
    <source>
        <dbReference type="ARBA" id="ARBA00022990"/>
    </source>
</evidence>
<evidence type="ECO:0000256" key="14">
    <source>
        <dbReference type="ARBA" id="ARBA00072779"/>
    </source>
</evidence>
<evidence type="ECO:0000256" key="2">
    <source>
        <dbReference type="ARBA" id="ARBA00004123"/>
    </source>
</evidence>
<comment type="similarity">
    <text evidence="5">Belongs to the ubiquitin conjugation factor E4 family.</text>
</comment>
<keyword evidence="19" id="KW-1185">Reference proteome</keyword>
<evidence type="ECO:0000259" key="17">
    <source>
        <dbReference type="PROSITE" id="PS51698"/>
    </source>
</evidence>
<evidence type="ECO:0000313" key="18">
    <source>
        <dbReference type="EnsemblMetazoa" id="CLYHEMP010300.2"/>
    </source>
</evidence>
<proteinExistence type="inferred from homology"/>
<keyword evidence="7" id="KW-0963">Cytoplasm</keyword>
<dbReference type="GO" id="GO:0000151">
    <property type="term" value="C:ubiquitin ligase complex"/>
    <property type="evidence" value="ECO:0007669"/>
    <property type="project" value="InterPro"/>
</dbReference>
<protein>
    <recommendedName>
        <fullName evidence="14">Ubiquitin conjugation factor E4 B</fullName>
        <ecNumber evidence="6">2.3.2.27</ecNumber>
    </recommendedName>
    <alternativeName>
        <fullName evidence="16">RING-type E3 ubiquitin transferase E4 B</fullName>
    </alternativeName>
    <alternativeName>
        <fullName evidence="15">Ubiquitin fusion degradation protein 2</fullName>
    </alternativeName>
</protein>
<name>A0A7M5VCH6_9CNID</name>
<dbReference type="GO" id="GO:0000209">
    <property type="term" value="P:protein polyubiquitination"/>
    <property type="evidence" value="ECO:0007669"/>
    <property type="project" value="TreeGrafter"/>
</dbReference>
<evidence type="ECO:0000256" key="16">
    <source>
        <dbReference type="ARBA" id="ARBA00083610"/>
    </source>
</evidence>
<evidence type="ECO:0000256" key="13">
    <source>
        <dbReference type="ARBA" id="ARBA00056267"/>
    </source>
</evidence>
<dbReference type="CDD" id="cd16658">
    <property type="entry name" value="RING-Ubox_UBE4B"/>
    <property type="match status" value="1"/>
</dbReference>
<sequence>MINVLTILQNLFRKVKLEKIDRTYVVNPQSRLNMSQFSTIKSSKEEMAQWKDSLDEKKELSELSFSTECFYFTYFCHHISVIPAMRKYIQRMRAIRDMNKLITEIESHESEWKHTSLSARNTMLLKKWKAQLKQLVEQDVCAVAGLIDEELMRRCLRFYSSSARWLVDILTQGRGQNAEFPLPEDVPVVFGALPDFFIEDIVEFLLFIDIHLPQILDDPAMDDFVPLIVILLCNYNYIANPYLVAKLVELLFAMDPALQPRARNLYEKFANNTIAENHLMKALIKFYVDVESTGSSNEFYDKFGIRYHISIILKGLWKRPIHRQAFILETNGDHFTRFINMLINDTTFLLDESVDTLKNIRDTQELMANTTEWEKLPREGRTSRQRQLATDERQCKSYLTLASETVDMLHYLTLEIKEPFLQEKLAERLSVMLNYNVKQFTGEKYRDLKVKKPEKYGFQPKILLDKITDIYIHLDSKPFANAVASDERSYRKELFDDCISLLQRTGLKSDMKLYQLRGFTDMVEEIYIENSKMALDLDDAPDEYRDPLMDTVMLDPVLLPSGTIMDRSVIDRHLLNSNTDPFSRQKLTEDMLKPVPDLKAKILEWVDSKKNKN</sequence>
<accession>A0A7M5VCH6</accession>
<dbReference type="GO" id="GO:0005737">
    <property type="term" value="C:cytoplasm"/>
    <property type="evidence" value="ECO:0007669"/>
    <property type="project" value="UniProtKB-SubCell"/>
</dbReference>
<keyword evidence="11" id="KW-0007">Acetylation</keyword>
<keyword evidence="9" id="KW-0808">Transferase</keyword>
<evidence type="ECO:0000256" key="15">
    <source>
        <dbReference type="ARBA" id="ARBA00081821"/>
    </source>
</evidence>
<organism evidence="18 19">
    <name type="scientific">Clytia hemisphaerica</name>
    <dbReference type="NCBI Taxonomy" id="252671"/>
    <lineage>
        <taxon>Eukaryota</taxon>
        <taxon>Metazoa</taxon>
        <taxon>Cnidaria</taxon>
        <taxon>Hydrozoa</taxon>
        <taxon>Hydroidolina</taxon>
        <taxon>Leptothecata</taxon>
        <taxon>Obeliida</taxon>
        <taxon>Clytiidae</taxon>
        <taxon>Clytia</taxon>
    </lineage>
</organism>
<dbReference type="InterPro" id="IPR003613">
    <property type="entry name" value="Ubox_domain"/>
</dbReference>
<evidence type="ECO:0000256" key="6">
    <source>
        <dbReference type="ARBA" id="ARBA00012483"/>
    </source>
</evidence>
<dbReference type="PANTHER" id="PTHR13931">
    <property type="entry name" value="UBIQUITINATION FACTOR E4"/>
    <property type="match status" value="1"/>
</dbReference>
<dbReference type="InterPro" id="IPR045132">
    <property type="entry name" value="UBE4"/>
</dbReference>
<comment type="catalytic activity">
    <reaction evidence="1">
        <text>S-ubiquitinyl-[E2 ubiquitin-conjugating enzyme]-L-cysteine + [acceptor protein]-L-lysine = [E2 ubiquitin-conjugating enzyme]-L-cysteine + N(6)-ubiquitinyl-[acceptor protein]-L-lysine.</text>
        <dbReference type="EC" id="2.3.2.27"/>
    </reaction>
</comment>
<dbReference type="SUPFAM" id="SSF57850">
    <property type="entry name" value="RING/U-box"/>
    <property type="match status" value="1"/>
</dbReference>
<dbReference type="GO" id="GO:0005634">
    <property type="term" value="C:nucleus"/>
    <property type="evidence" value="ECO:0007669"/>
    <property type="project" value="UniProtKB-SubCell"/>
</dbReference>
<dbReference type="Proteomes" id="UP000594262">
    <property type="component" value="Unplaced"/>
</dbReference>
<dbReference type="GO" id="GO:0034450">
    <property type="term" value="F:ubiquitin-ubiquitin ligase activity"/>
    <property type="evidence" value="ECO:0007669"/>
    <property type="project" value="InterPro"/>
</dbReference>
<dbReference type="FunFam" id="3.30.40.10:FF:000060">
    <property type="entry name" value="ubiquitin conjugation factor E4 B"/>
    <property type="match status" value="1"/>
</dbReference>
<reference evidence="18" key="1">
    <citation type="submission" date="2021-01" db="UniProtKB">
        <authorList>
            <consortium name="EnsemblMetazoa"/>
        </authorList>
    </citation>
    <scope>IDENTIFICATION</scope>
</reference>
<dbReference type="UniPathway" id="UPA00143"/>
<comment type="pathway">
    <text evidence="4">Protein modification; protein ubiquitination.</text>
</comment>
<keyword evidence="12" id="KW-0539">Nucleus</keyword>
<dbReference type="AlphaFoldDB" id="A0A7M5VCH6"/>
<keyword evidence="8" id="KW-0597">Phosphoprotein</keyword>
<dbReference type="GO" id="GO:0006511">
    <property type="term" value="P:ubiquitin-dependent protein catabolic process"/>
    <property type="evidence" value="ECO:0007669"/>
    <property type="project" value="InterPro"/>
</dbReference>
<evidence type="ECO:0000256" key="1">
    <source>
        <dbReference type="ARBA" id="ARBA00000900"/>
    </source>
</evidence>
<evidence type="ECO:0000256" key="4">
    <source>
        <dbReference type="ARBA" id="ARBA00004906"/>
    </source>
</evidence>
<dbReference type="OrthoDB" id="20295at2759"/>
<dbReference type="PANTHER" id="PTHR13931:SF2">
    <property type="entry name" value="UBIQUITIN CONJUGATION FACTOR E4 B"/>
    <property type="match status" value="1"/>
</dbReference>
<dbReference type="Pfam" id="PF04564">
    <property type="entry name" value="U-box"/>
    <property type="match status" value="1"/>
</dbReference>
<evidence type="ECO:0000256" key="3">
    <source>
        <dbReference type="ARBA" id="ARBA00004496"/>
    </source>
</evidence>
<comment type="function">
    <text evidence="13">Ubiquitin-protein ligase that probably functions as an E3 ligase in conjunction with specific E1 and E2 ligases. May also function as an E4 ligase mediating the assembly of polyubiquitin chains on substrates ubiquitinated by another E3 ubiquitin ligase. May regulate myosin assembly in striated muscles together with STUB1 and VCP/p97 by targeting myosin chaperone UNC45B for proteasomal degradation.</text>
</comment>
<dbReference type="EC" id="2.3.2.27" evidence="6"/>
<dbReference type="GO" id="GO:0036503">
    <property type="term" value="P:ERAD pathway"/>
    <property type="evidence" value="ECO:0007669"/>
    <property type="project" value="InterPro"/>
</dbReference>
<evidence type="ECO:0000256" key="7">
    <source>
        <dbReference type="ARBA" id="ARBA00022490"/>
    </source>
</evidence>
<dbReference type="PROSITE" id="PS51698">
    <property type="entry name" value="U_BOX"/>
    <property type="match status" value="1"/>
</dbReference>
<evidence type="ECO:0000256" key="9">
    <source>
        <dbReference type="ARBA" id="ARBA00022679"/>
    </source>
</evidence>
<feature type="domain" description="U-box" evidence="17">
    <location>
        <begin position="539"/>
        <end position="612"/>
    </location>
</feature>
<comment type="subcellular location">
    <subcellularLocation>
        <location evidence="3">Cytoplasm</location>
    </subcellularLocation>
    <subcellularLocation>
        <location evidence="2">Nucleus</location>
    </subcellularLocation>
</comment>
<dbReference type="Pfam" id="PF10408">
    <property type="entry name" value="Ufd2P_core"/>
    <property type="match status" value="1"/>
</dbReference>
<keyword evidence="10" id="KW-0833">Ubl conjugation pathway</keyword>
<evidence type="ECO:0000256" key="12">
    <source>
        <dbReference type="ARBA" id="ARBA00023242"/>
    </source>
</evidence>
<evidence type="ECO:0000313" key="19">
    <source>
        <dbReference type="Proteomes" id="UP000594262"/>
    </source>
</evidence>
<evidence type="ECO:0000256" key="5">
    <source>
        <dbReference type="ARBA" id="ARBA00007434"/>
    </source>
</evidence>
<dbReference type="EnsemblMetazoa" id="CLYHEMT010300.2">
    <property type="protein sequence ID" value="CLYHEMP010300.2"/>
    <property type="gene ID" value="CLYHEMG010300"/>
</dbReference>
<dbReference type="InterPro" id="IPR013083">
    <property type="entry name" value="Znf_RING/FYVE/PHD"/>
</dbReference>
<dbReference type="InterPro" id="IPR019474">
    <property type="entry name" value="Ub_conjug_fac_E4_core"/>
</dbReference>